<dbReference type="Proteomes" id="UP000027135">
    <property type="component" value="Unassembled WGS sequence"/>
</dbReference>
<dbReference type="InParanoid" id="A0A067QGQ9"/>
<name>A0A067QGQ9_ZOONE</name>
<dbReference type="AlphaFoldDB" id="A0A067QGQ9"/>
<feature type="compositionally biased region" description="Basic and acidic residues" evidence="1">
    <location>
        <begin position="65"/>
        <end position="76"/>
    </location>
</feature>
<sequence length="103" mass="11878">MKREHESTCFVVDGRVCSRQNSYLSRWNDGSLNRKSKRRKRGPNNVEPLSLTFILSLTFCPVEEVRRPEEGREKNSNTDSRPGTTHETKAHYSVGEVFVHVKS</sequence>
<accession>A0A067QGQ9</accession>
<evidence type="ECO:0000313" key="2">
    <source>
        <dbReference type="EMBL" id="KDQ71499.1"/>
    </source>
</evidence>
<evidence type="ECO:0000313" key="3">
    <source>
        <dbReference type="Proteomes" id="UP000027135"/>
    </source>
</evidence>
<feature type="region of interest" description="Disordered" evidence="1">
    <location>
        <begin position="65"/>
        <end position="94"/>
    </location>
</feature>
<proteinExistence type="predicted"/>
<protein>
    <submittedName>
        <fullName evidence="2">Uncharacterized protein</fullName>
    </submittedName>
</protein>
<organism evidence="2 3">
    <name type="scientific">Zootermopsis nevadensis</name>
    <name type="common">Dampwood termite</name>
    <dbReference type="NCBI Taxonomy" id="136037"/>
    <lineage>
        <taxon>Eukaryota</taxon>
        <taxon>Metazoa</taxon>
        <taxon>Ecdysozoa</taxon>
        <taxon>Arthropoda</taxon>
        <taxon>Hexapoda</taxon>
        <taxon>Insecta</taxon>
        <taxon>Pterygota</taxon>
        <taxon>Neoptera</taxon>
        <taxon>Polyneoptera</taxon>
        <taxon>Dictyoptera</taxon>
        <taxon>Blattodea</taxon>
        <taxon>Blattoidea</taxon>
        <taxon>Termitoidae</taxon>
        <taxon>Termopsidae</taxon>
        <taxon>Zootermopsis</taxon>
    </lineage>
</organism>
<gene>
    <name evidence="2" type="ORF">L798_12350</name>
</gene>
<dbReference type="EMBL" id="KK872942">
    <property type="protein sequence ID" value="KDQ71499.1"/>
    <property type="molecule type" value="Genomic_DNA"/>
</dbReference>
<keyword evidence="3" id="KW-1185">Reference proteome</keyword>
<reference evidence="2 3" key="1">
    <citation type="journal article" date="2014" name="Nat. Commun.">
        <title>Molecular traces of alternative social organization in a termite genome.</title>
        <authorList>
            <person name="Terrapon N."/>
            <person name="Li C."/>
            <person name="Robertson H.M."/>
            <person name="Ji L."/>
            <person name="Meng X."/>
            <person name="Booth W."/>
            <person name="Chen Z."/>
            <person name="Childers C.P."/>
            <person name="Glastad K.M."/>
            <person name="Gokhale K."/>
            <person name="Gowin J."/>
            <person name="Gronenberg W."/>
            <person name="Hermansen R.A."/>
            <person name="Hu H."/>
            <person name="Hunt B.G."/>
            <person name="Huylmans A.K."/>
            <person name="Khalil S.M."/>
            <person name="Mitchell R.D."/>
            <person name="Munoz-Torres M.C."/>
            <person name="Mustard J.A."/>
            <person name="Pan H."/>
            <person name="Reese J.T."/>
            <person name="Scharf M.E."/>
            <person name="Sun F."/>
            <person name="Vogel H."/>
            <person name="Xiao J."/>
            <person name="Yang W."/>
            <person name="Yang Z."/>
            <person name="Yang Z."/>
            <person name="Zhou J."/>
            <person name="Zhu J."/>
            <person name="Brent C.S."/>
            <person name="Elsik C.G."/>
            <person name="Goodisman M.A."/>
            <person name="Liberles D.A."/>
            <person name="Roe R.M."/>
            <person name="Vargo E.L."/>
            <person name="Vilcinskas A."/>
            <person name="Wang J."/>
            <person name="Bornberg-Bauer E."/>
            <person name="Korb J."/>
            <person name="Zhang G."/>
            <person name="Liebig J."/>
        </authorList>
    </citation>
    <scope>NUCLEOTIDE SEQUENCE [LARGE SCALE GENOMIC DNA]</scope>
    <source>
        <tissue evidence="2">Whole organism</tissue>
    </source>
</reference>
<evidence type="ECO:0000256" key="1">
    <source>
        <dbReference type="SAM" id="MobiDB-lite"/>
    </source>
</evidence>